<dbReference type="InterPro" id="IPR011032">
    <property type="entry name" value="GroES-like_sf"/>
</dbReference>
<dbReference type="AlphaFoldDB" id="A0A4R3NNR6"/>
<comment type="caution">
    <text evidence="2">The sequence shown here is derived from an EMBL/GenBank/DDBJ whole genome shotgun (WGS) entry which is preliminary data.</text>
</comment>
<dbReference type="Proteomes" id="UP000295097">
    <property type="component" value="Unassembled WGS sequence"/>
</dbReference>
<dbReference type="InterPro" id="IPR013154">
    <property type="entry name" value="ADH-like_N"/>
</dbReference>
<evidence type="ECO:0000313" key="2">
    <source>
        <dbReference type="EMBL" id="TCT32685.1"/>
    </source>
</evidence>
<dbReference type="SMART" id="SM00829">
    <property type="entry name" value="PKS_ER"/>
    <property type="match status" value="1"/>
</dbReference>
<gene>
    <name evidence="2" type="ORF">EDC90_103834</name>
</gene>
<keyword evidence="3" id="KW-1185">Reference proteome</keyword>
<protein>
    <submittedName>
        <fullName evidence="2">NADPH:quinone reductase-like Zn-dependent oxidoreductase</fullName>
    </submittedName>
</protein>
<dbReference type="SUPFAM" id="SSF50129">
    <property type="entry name" value="GroES-like"/>
    <property type="match status" value="1"/>
</dbReference>
<dbReference type="Pfam" id="PF13602">
    <property type="entry name" value="ADH_zinc_N_2"/>
    <property type="match status" value="1"/>
</dbReference>
<dbReference type="InterPro" id="IPR020843">
    <property type="entry name" value="ER"/>
</dbReference>
<dbReference type="InterPro" id="IPR052585">
    <property type="entry name" value="Lipid_raft_assoc_Zn_ADH"/>
</dbReference>
<dbReference type="EMBL" id="SMAR01000038">
    <property type="protein sequence ID" value="TCT32685.1"/>
    <property type="molecule type" value="Genomic_DNA"/>
</dbReference>
<feature type="domain" description="Enoyl reductase (ER)" evidence="1">
    <location>
        <begin position="21"/>
        <end position="313"/>
    </location>
</feature>
<dbReference type="RefSeq" id="WP_207903949.1">
    <property type="nucleotide sequence ID" value="NZ_SMAR01000038.1"/>
</dbReference>
<accession>A0A4R3NNR6</accession>
<dbReference type="InterPro" id="IPR036291">
    <property type="entry name" value="NAD(P)-bd_dom_sf"/>
</dbReference>
<dbReference type="CDD" id="cd05289">
    <property type="entry name" value="MDR_like_2"/>
    <property type="match status" value="1"/>
</dbReference>
<evidence type="ECO:0000259" key="1">
    <source>
        <dbReference type="SMART" id="SM00829"/>
    </source>
</evidence>
<evidence type="ECO:0000313" key="3">
    <source>
        <dbReference type="Proteomes" id="UP000295097"/>
    </source>
</evidence>
<dbReference type="PANTHER" id="PTHR43482:SF1">
    <property type="entry name" value="PROTEIN AST1-RELATED"/>
    <property type="match status" value="1"/>
</dbReference>
<dbReference type="GO" id="GO:0016491">
    <property type="term" value="F:oxidoreductase activity"/>
    <property type="evidence" value="ECO:0007669"/>
    <property type="project" value="InterPro"/>
</dbReference>
<organism evidence="2 3">
    <name type="scientific">Martelella mediterranea</name>
    <dbReference type="NCBI Taxonomy" id="293089"/>
    <lineage>
        <taxon>Bacteria</taxon>
        <taxon>Pseudomonadati</taxon>
        <taxon>Pseudomonadota</taxon>
        <taxon>Alphaproteobacteria</taxon>
        <taxon>Hyphomicrobiales</taxon>
        <taxon>Aurantimonadaceae</taxon>
        <taxon>Martelella</taxon>
    </lineage>
</organism>
<dbReference type="PANTHER" id="PTHR43482">
    <property type="entry name" value="PROTEIN AST1-RELATED"/>
    <property type="match status" value="1"/>
</dbReference>
<dbReference type="Pfam" id="PF08240">
    <property type="entry name" value="ADH_N"/>
    <property type="match status" value="1"/>
</dbReference>
<sequence>MPDTQETNMRALRFDSHGEWSEVLHLVDAPVPAPGANQIRIKVHACALNPMDWVLCLGLMPGPLPGGIGLDVSGEVEAIGEGVTNVKIGDNVFGVPDYLGFPTAGVAESAVLSVWEPVPAGLDMLAAATLPMAVETAMRSLDLLGVSSGQTLLVNGGGTMVGFAAVQIALARGARVIAAAGKTFEKELRGFGAEVTPYGEGLVSRVHEIAGGKVDRVLQTALAPGQLHDFIKIVDGEPKHVMSITDFDDEGLGIKTTGREEDLVPRYDALSSYAQLAAEGRFVIPVARTFGLDQWREALELCHSGHAHGKLMILPAQGNAS</sequence>
<reference evidence="2 3" key="1">
    <citation type="submission" date="2019-03" db="EMBL/GenBank/DDBJ databases">
        <title>Freshwater and sediment microbial communities from various areas in North America, analyzing microbe dynamics in response to fracking.</title>
        <authorList>
            <person name="Lamendella R."/>
        </authorList>
    </citation>
    <scope>NUCLEOTIDE SEQUENCE [LARGE SCALE GENOMIC DNA]</scope>
    <source>
        <strain evidence="2 3">175.2</strain>
    </source>
</reference>
<dbReference type="Gene3D" id="3.40.50.720">
    <property type="entry name" value="NAD(P)-binding Rossmann-like Domain"/>
    <property type="match status" value="1"/>
</dbReference>
<proteinExistence type="predicted"/>
<dbReference type="SUPFAM" id="SSF51735">
    <property type="entry name" value="NAD(P)-binding Rossmann-fold domains"/>
    <property type="match status" value="1"/>
</dbReference>
<dbReference type="Gene3D" id="3.90.180.10">
    <property type="entry name" value="Medium-chain alcohol dehydrogenases, catalytic domain"/>
    <property type="match status" value="1"/>
</dbReference>
<name>A0A4R3NNR6_9HYPH</name>